<evidence type="ECO:0008006" key="4">
    <source>
        <dbReference type="Google" id="ProtNLM"/>
    </source>
</evidence>
<reference evidence="2" key="3">
    <citation type="submission" date="2015-06" db="UniProtKB">
        <authorList>
            <consortium name="EnsemblMetazoa"/>
        </authorList>
    </citation>
    <scope>IDENTIFICATION</scope>
</reference>
<dbReference type="EnsemblMetazoa" id="CapteT210987">
    <property type="protein sequence ID" value="CapteP210987"/>
    <property type="gene ID" value="CapteG210987"/>
</dbReference>
<evidence type="ECO:0000313" key="2">
    <source>
        <dbReference type="EnsemblMetazoa" id="CapteP210987"/>
    </source>
</evidence>
<dbReference type="OrthoDB" id="65481at2759"/>
<gene>
    <name evidence="1" type="ORF">CAPTEDRAFT_210987</name>
</gene>
<dbReference type="AlphaFoldDB" id="R7V6R3"/>
<dbReference type="PANTHER" id="PTHR46513:SF13">
    <property type="entry name" value="EGF-LIKE DOMAIN-CONTAINING PROTEIN"/>
    <property type="match status" value="1"/>
</dbReference>
<dbReference type="GO" id="GO:0060070">
    <property type="term" value="P:canonical Wnt signaling pathway"/>
    <property type="evidence" value="ECO:0007669"/>
    <property type="project" value="TreeGrafter"/>
</dbReference>
<accession>R7V6R3</accession>
<dbReference type="GO" id="GO:0005886">
    <property type="term" value="C:plasma membrane"/>
    <property type="evidence" value="ECO:0007669"/>
    <property type="project" value="TreeGrafter"/>
</dbReference>
<dbReference type="InterPro" id="IPR050778">
    <property type="entry name" value="Cueball_EGF_LRP_Nidogen"/>
</dbReference>
<dbReference type="InterPro" id="IPR011042">
    <property type="entry name" value="6-blade_b-propeller_TolB-like"/>
</dbReference>
<sequence>MRKQDLKKILLDVLKMEPWLNATNDTGNMEATLASFAAELMKTNAVIVSLQSEVAQLKDLHDASIKQTPVSSTPPAKASVPPAASFADVVRSSVQSVLKAEEVRNDVIISGLAESENIQKDDEEVNKICGQVEINTKRDWSTASGKKRNLNESMSMSQMAFNLNKEARESGVNASFSVRESVEKPVPMLLTSINNTVNIFYPDDKKSQDLALANIVSLSFMSRESTLFYINKDNRIIMEHANNSVTEELVAVKAGSKSLVTDWVGRNLFWVEPPGNIRSFDLSGASIGAIDVLIRTATVKSLDVNPYHSSLYWTETNEVGKNFLLRSSLDGKVLQTILGASGNRKKRSCTCPELTPSEDFVIDHTKTTDTSIYVSDEETGTIWVVDMDGCQCMKVVDAEASSDQQPNAGLPPDSMAVDQERLYWSNEGQKLLLSIKKDSNPNHMKPTVEAQADVGEVLSYGDHMQPMPDPSCLLVTTYREEPIYLGHTNTSLQLQLPEWRACEDVTHPTVKFTLYYWEIYGNATDKLGCDMHPCLTKFTQETFSKFITLSGLKPYTKYRIQAQASNYYTDRIKAKTPLGQILEAQTKEGKQAIAIIISNARNKTELLANGE</sequence>
<dbReference type="SUPFAM" id="SSF63825">
    <property type="entry name" value="YWTD domain"/>
    <property type="match status" value="1"/>
</dbReference>
<evidence type="ECO:0000313" key="3">
    <source>
        <dbReference type="Proteomes" id="UP000014760"/>
    </source>
</evidence>
<evidence type="ECO:0000313" key="1">
    <source>
        <dbReference type="EMBL" id="ELU14563.1"/>
    </source>
</evidence>
<dbReference type="GO" id="GO:0042813">
    <property type="term" value="F:Wnt receptor activity"/>
    <property type="evidence" value="ECO:0007669"/>
    <property type="project" value="TreeGrafter"/>
</dbReference>
<reference evidence="3" key="1">
    <citation type="submission" date="2012-12" db="EMBL/GenBank/DDBJ databases">
        <authorList>
            <person name="Hellsten U."/>
            <person name="Grimwood J."/>
            <person name="Chapman J.A."/>
            <person name="Shapiro H."/>
            <person name="Aerts A."/>
            <person name="Otillar R.P."/>
            <person name="Terry A.Y."/>
            <person name="Boore J.L."/>
            <person name="Simakov O."/>
            <person name="Marletaz F."/>
            <person name="Cho S.-J."/>
            <person name="Edsinger-Gonzales E."/>
            <person name="Havlak P."/>
            <person name="Kuo D.-H."/>
            <person name="Larsson T."/>
            <person name="Lv J."/>
            <person name="Arendt D."/>
            <person name="Savage R."/>
            <person name="Osoegawa K."/>
            <person name="de Jong P."/>
            <person name="Lindberg D.R."/>
            <person name="Seaver E.C."/>
            <person name="Weisblat D.A."/>
            <person name="Putnam N.H."/>
            <person name="Grigoriev I.V."/>
            <person name="Rokhsar D.S."/>
        </authorList>
    </citation>
    <scope>NUCLEOTIDE SEQUENCE</scope>
    <source>
        <strain evidence="3">I ESC-2004</strain>
    </source>
</reference>
<dbReference type="GO" id="GO:0017147">
    <property type="term" value="F:Wnt-protein binding"/>
    <property type="evidence" value="ECO:0007669"/>
    <property type="project" value="TreeGrafter"/>
</dbReference>
<protein>
    <recommendedName>
        <fullName evidence="4">Fibronectin type-III domain-containing protein</fullName>
    </recommendedName>
</protein>
<dbReference type="InterPro" id="IPR036116">
    <property type="entry name" value="FN3_sf"/>
</dbReference>
<dbReference type="STRING" id="283909.R7V6R3"/>
<dbReference type="SUPFAM" id="SSF49265">
    <property type="entry name" value="Fibronectin type III"/>
    <property type="match status" value="1"/>
</dbReference>
<dbReference type="CDD" id="cd00063">
    <property type="entry name" value="FN3"/>
    <property type="match status" value="1"/>
</dbReference>
<dbReference type="InterPro" id="IPR003961">
    <property type="entry name" value="FN3_dom"/>
</dbReference>
<name>R7V6R3_CAPTE</name>
<dbReference type="HOGENOM" id="CLU_447084_0_0_1"/>
<dbReference type="PANTHER" id="PTHR46513">
    <property type="entry name" value="VITELLOGENIN RECEPTOR-LIKE PROTEIN-RELATED-RELATED"/>
    <property type="match status" value="1"/>
</dbReference>
<dbReference type="Gene3D" id="2.120.10.30">
    <property type="entry name" value="TolB, C-terminal domain"/>
    <property type="match status" value="1"/>
</dbReference>
<reference evidence="1 3" key="2">
    <citation type="journal article" date="2013" name="Nature">
        <title>Insights into bilaterian evolution from three spiralian genomes.</title>
        <authorList>
            <person name="Simakov O."/>
            <person name="Marletaz F."/>
            <person name="Cho S.J."/>
            <person name="Edsinger-Gonzales E."/>
            <person name="Havlak P."/>
            <person name="Hellsten U."/>
            <person name="Kuo D.H."/>
            <person name="Larsson T."/>
            <person name="Lv J."/>
            <person name="Arendt D."/>
            <person name="Savage R."/>
            <person name="Osoegawa K."/>
            <person name="de Jong P."/>
            <person name="Grimwood J."/>
            <person name="Chapman J.A."/>
            <person name="Shapiro H."/>
            <person name="Aerts A."/>
            <person name="Otillar R.P."/>
            <person name="Terry A.Y."/>
            <person name="Boore J.L."/>
            <person name="Grigoriev I.V."/>
            <person name="Lindberg D.R."/>
            <person name="Seaver E.C."/>
            <person name="Weisblat D.A."/>
            <person name="Putnam N.H."/>
            <person name="Rokhsar D.S."/>
        </authorList>
    </citation>
    <scope>NUCLEOTIDE SEQUENCE</scope>
    <source>
        <strain evidence="1 3">I ESC-2004</strain>
    </source>
</reference>
<dbReference type="Proteomes" id="UP000014760">
    <property type="component" value="Unassembled WGS sequence"/>
</dbReference>
<keyword evidence="3" id="KW-1185">Reference proteome</keyword>
<dbReference type="EMBL" id="AMQN01000672">
    <property type="status" value="NOT_ANNOTATED_CDS"/>
    <property type="molecule type" value="Genomic_DNA"/>
</dbReference>
<dbReference type="EMBL" id="KB294417">
    <property type="protein sequence ID" value="ELU14563.1"/>
    <property type="molecule type" value="Genomic_DNA"/>
</dbReference>
<organism evidence="1">
    <name type="scientific">Capitella teleta</name>
    <name type="common">Polychaete worm</name>
    <dbReference type="NCBI Taxonomy" id="283909"/>
    <lineage>
        <taxon>Eukaryota</taxon>
        <taxon>Metazoa</taxon>
        <taxon>Spiralia</taxon>
        <taxon>Lophotrochozoa</taxon>
        <taxon>Annelida</taxon>
        <taxon>Polychaeta</taxon>
        <taxon>Sedentaria</taxon>
        <taxon>Scolecida</taxon>
        <taxon>Capitellidae</taxon>
        <taxon>Capitella</taxon>
    </lineage>
</organism>
<proteinExistence type="predicted"/>